<dbReference type="PANTHER" id="PTHR30250:SF11">
    <property type="entry name" value="O-ANTIGEN TRANSPORTER-RELATED"/>
    <property type="match status" value="1"/>
</dbReference>
<feature type="transmembrane region" description="Helical" evidence="6">
    <location>
        <begin position="139"/>
        <end position="156"/>
    </location>
</feature>
<organism evidence="7 8">
    <name type="scientific">Cuneatibacter caecimuris</name>
    <dbReference type="NCBI Taxonomy" id="1796618"/>
    <lineage>
        <taxon>Bacteria</taxon>
        <taxon>Bacillati</taxon>
        <taxon>Bacillota</taxon>
        <taxon>Clostridia</taxon>
        <taxon>Lachnospirales</taxon>
        <taxon>Lachnospiraceae</taxon>
        <taxon>Cuneatibacter</taxon>
    </lineage>
</organism>
<keyword evidence="5 6" id="KW-0472">Membrane</keyword>
<feature type="transmembrane region" description="Helical" evidence="6">
    <location>
        <begin position="374"/>
        <end position="396"/>
    </location>
</feature>
<protein>
    <submittedName>
        <fullName evidence="7">O-antigen/teichoic acid export membrane protein</fullName>
    </submittedName>
</protein>
<evidence type="ECO:0000256" key="4">
    <source>
        <dbReference type="ARBA" id="ARBA00022989"/>
    </source>
</evidence>
<comment type="subcellular location">
    <subcellularLocation>
        <location evidence="1">Cell membrane</location>
        <topology evidence="1">Multi-pass membrane protein</topology>
    </subcellularLocation>
</comment>
<feature type="transmembrane region" description="Helical" evidence="6">
    <location>
        <begin position="7"/>
        <end position="30"/>
    </location>
</feature>
<dbReference type="AlphaFoldDB" id="A0A4Q7NZK2"/>
<evidence type="ECO:0000256" key="2">
    <source>
        <dbReference type="ARBA" id="ARBA00022475"/>
    </source>
</evidence>
<sequence>MNKKDFLWNMIGSGLYAAVTFIFTALANWLTDSASAGFFAMTFTTALMMQPLGIFEVRPFQVTDVRFKYQFAHYFSFRLVTCALFLMAGMVYGFITADGVGMFIAVMMVFLFKSADCVGDVFEGEFQRRERMDIAGKSLAYRMVLVIAAYCITIALTKNILAAVTVTAAAAFVGFFLFDIRWMKRFSGIKLEFSSDQVRAILQDCLVLCLSSLMCSYTWNCSKYAVEAVIGNQVATISYNMLMMPTLAINLVSGIIFKPLLTSLALKYAQGRIKEFYGVIRKLLLGISLLTGAALAGAFLLGIPVLSLLTPYSLSGYRGVLLVLVLGSGFTAVTVILYYVLTVMRRQYLIFFGYLFVFLPSLVIPKMLTETAGFWGAASSYAGLMALQCIVFYGMIRHTSRKRGASDETDS</sequence>
<dbReference type="RefSeq" id="WP_130436199.1">
    <property type="nucleotide sequence ID" value="NZ_SGXF01000008.1"/>
</dbReference>
<reference evidence="7 8" key="1">
    <citation type="submission" date="2019-02" db="EMBL/GenBank/DDBJ databases">
        <title>Genomic Encyclopedia of Type Strains, Phase IV (KMG-IV): sequencing the most valuable type-strain genomes for metagenomic binning, comparative biology and taxonomic classification.</title>
        <authorList>
            <person name="Goeker M."/>
        </authorList>
    </citation>
    <scope>NUCLEOTIDE SEQUENCE [LARGE SCALE GENOMIC DNA]</scope>
    <source>
        <strain evidence="7 8">DSM 29486</strain>
    </source>
</reference>
<proteinExistence type="predicted"/>
<feature type="transmembrane region" description="Helical" evidence="6">
    <location>
        <begin position="283"/>
        <end position="307"/>
    </location>
</feature>
<dbReference type="GO" id="GO:0005886">
    <property type="term" value="C:plasma membrane"/>
    <property type="evidence" value="ECO:0007669"/>
    <property type="project" value="UniProtKB-SubCell"/>
</dbReference>
<evidence type="ECO:0000256" key="6">
    <source>
        <dbReference type="SAM" id="Phobius"/>
    </source>
</evidence>
<evidence type="ECO:0000256" key="1">
    <source>
        <dbReference type="ARBA" id="ARBA00004651"/>
    </source>
</evidence>
<evidence type="ECO:0000256" key="3">
    <source>
        <dbReference type="ARBA" id="ARBA00022692"/>
    </source>
</evidence>
<feature type="transmembrane region" description="Helical" evidence="6">
    <location>
        <begin position="201"/>
        <end position="219"/>
    </location>
</feature>
<feature type="transmembrane region" description="Helical" evidence="6">
    <location>
        <begin position="75"/>
        <end position="95"/>
    </location>
</feature>
<evidence type="ECO:0000313" key="8">
    <source>
        <dbReference type="Proteomes" id="UP000292927"/>
    </source>
</evidence>
<dbReference type="PANTHER" id="PTHR30250">
    <property type="entry name" value="PST FAMILY PREDICTED COLANIC ACID TRANSPORTER"/>
    <property type="match status" value="1"/>
</dbReference>
<feature type="transmembrane region" description="Helical" evidence="6">
    <location>
        <begin position="319"/>
        <end position="341"/>
    </location>
</feature>
<comment type="caution">
    <text evidence="7">The sequence shown here is derived from an EMBL/GenBank/DDBJ whole genome shotgun (WGS) entry which is preliminary data.</text>
</comment>
<feature type="transmembrane region" description="Helical" evidence="6">
    <location>
        <begin position="348"/>
        <end position="368"/>
    </location>
</feature>
<dbReference type="InterPro" id="IPR050833">
    <property type="entry name" value="Poly_Biosynth_Transport"/>
</dbReference>
<dbReference type="EMBL" id="SGXF01000008">
    <property type="protein sequence ID" value="RZS92667.1"/>
    <property type="molecule type" value="Genomic_DNA"/>
</dbReference>
<accession>A0A4Q7NZK2</accession>
<dbReference type="OrthoDB" id="3246647at2"/>
<dbReference type="Proteomes" id="UP000292927">
    <property type="component" value="Unassembled WGS sequence"/>
</dbReference>
<evidence type="ECO:0000256" key="5">
    <source>
        <dbReference type="ARBA" id="ARBA00023136"/>
    </source>
</evidence>
<name>A0A4Q7NZK2_9FIRM</name>
<gene>
    <name evidence="7" type="ORF">EV209_2962</name>
</gene>
<feature type="transmembrane region" description="Helical" evidence="6">
    <location>
        <begin position="101"/>
        <end position="118"/>
    </location>
</feature>
<feature type="transmembrane region" description="Helical" evidence="6">
    <location>
        <begin position="162"/>
        <end position="180"/>
    </location>
</feature>
<keyword evidence="4 6" id="KW-1133">Transmembrane helix</keyword>
<keyword evidence="3 6" id="KW-0812">Transmembrane</keyword>
<keyword evidence="8" id="KW-1185">Reference proteome</keyword>
<feature type="transmembrane region" description="Helical" evidence="6">
    <location>
        <begin position="36"/>
        <end position="55"/>
    </location>
</feature>
<keyword evidence="2" id="KW-1003">Cell membrane</keyword>
<evidence type="ECO:0000313" key="7">
    <source>
        <dbReference type="EMBL" id="RZS92667.1"/>
    </source>
</evidence>
<feature type="transmembrane region" description="Helical" evidence="6">
    <location>
        <begin position="239"/>
        <end position="262"/>
    </location>
</feature>